<evidence type="ECO:0000313" key="14">
    <source>
        <dbReference type="Proteomes" id="UP000228987"/>
    </source>
</evidence>
<keyword evidence="4" id="KW-0677">Repeat</keyword>
<dbReference type="SUPFAM" id="SSF52777">
    <property type="entry name" value="CoA-dependent acyltransferases"/>
    <property type="match status" value="1"/>
</dbReference>
<keyword evidence="6 9" id="KW-0012">Acyltransferase</keyword>
<proteinExistence type="inferred from homology"/>
<gene>
    <name evidence="13" type="primary">aceF</name>
    <name evidence="13" type="ORF">COA71_10645</name>
</gene>
<comment type="similarity">
    <text evidence="1 9">Belongs to the 2-oxoacid dehydrogenase family.</text>
</comment>
<accession>A0A2A5CB05</accession>
<comment type="cofactor">
    <cofactor evidence="9">
        <name>(R)-lipoate</name>
        <dbReference type="ChEBI" id="CHEBI:83088"/>
    </cofactor>
    <text evidence="9">Binds 2 lipoyl cofactors covalently.</text>
</comment>
<dbReference type="EC" id="2.3.1.12" evidence="9"/>
<dbReference type="InterPro" id="IPR001078">
    <property type="entry name" value="2-oxoacid_DH_actylTfrase"/>
</dbReference>
<comment type="catalytic activity">
    <reaction evidence="8 9">
        <text>N(6)-[(R)-dihydrolipoyl]-L-lysyl-[protein] + acetyl-CoA = N(6)-[(R)-S(8)-acetyldihydrolipoyl]-L-lysyl-[protein] + CoA</text>
        <dbReference type="Rhea" id="RHEA:17017"/>
        <dbReference type="Rhea" id="RHEA-COMP:10475"/>
        <dbReference type="Rhea" id="RHEA-COMP:10478"/>
        <dbReference type="ChEBI" id="CHEBI:57287"/>
        <dbReference type="ChEBI" id="CHEBI:57288"/>
        <dbReference type="ChEBI" id="CHEBI:83100"/>
        <dbReference type="ChEBI" id="CHEBI:83111"/>
        <dbReference type="EC" id="2.3.1.12"/>
    </reaction>
</comment>
<evidence type="ECO:0000259" key="11">
    <source>
        <dbReference type="PROSITE" id="PS50968"/>
    </source>
</evidence>
<dbReference type="GO" id="GO:0005737">
    <property type="term" value="C:cytoplasm"/>
    <property type="evidence" value="ECO:0007669"/>
    <property type="project" value="TreeGrafter"/>
</dbReference>
<dbReference type="InterPro" id="IPR004167">
    <property type="entry name" value="PSBD"/>
</dbReference>
<dbReference type="CDD" id="cd06849">
    <property type="entry name" value="lipoyl_domain"/>
    <property type="match status" value="2"/>
</dbReference>
<dbReference type="FunFam" id="3.30.559.10:FF:000004">
    <property type="entry name" value="Acetyltransferase component of pyruvate dehydrogenase complex"/>
    <property type="match status" value="1"/>
</dbReference>
<comment type="subunit">
    <text evidence="2 9">Forms a 24-polypeptide structural core with octahedral symmetry.</text>
</comment>
<comment type="function">
    <text evidence="7">The pyruvate dehydrogenase complex catalyzes the overall conversion of pyruvate to acetyl-CoA and CO(2). It contains multiple copies of three enzymatic components: pyruvate dehydrogenase (E1), dihydrolipoamide acetyltransferase (E2) and lipoamide dehydrogenase (E3).</text>
</comment>
<keyword evidence="3 9" id="KW-0808">Transferase</keyword>
<dbReference type="InterPro" id="IPR036625">
    <property type="entry name" value="E3-bd_dom_sf"/>
</dbReference>
<evidence type="ECO:0000256" key="8">
    <source>
        <dbReference type="ARBA" id="ARBA00048370"/>
    </source>
</evidence>
<dbReference type="EMBL" id="NVWI01000008">
    <property type="protein sequence ID" value="PCJ40691.1"/>
    <property type="molecule type" value="Genomic_DNA"/>
</dbReference>
<dbReference type="SUPFAM" id="SSF47005">
    <property type="entry name" value="Peripheral subunit-binding domain of 2-oxo acid dehydrogenase complex"/>
    <property type="match status" value="1"/>
</dbReference>
<comment type="caution">
    <text evidence="13">The sequence shown here is derived from an EMBL/GenBank/DDBJ whole genome shotgun (WGS) entry which is preliminary data.</text>
</comment>
<evidence type="ECO:0000256" key="7">
    <source>
        <dbReference type="ARBA" id="ARBA00025211"/>
    </source>
</evidence>
<dbReference type="AlphaFoldDB" id="A0A2A5CB05"/>
<dbReference type="PROSITE" id="PS51826">
    <property type="entry name" value="PSBD"/>
    <property type="match status" value="1"/>
</dbReference>
<dbReference type="SUPFAM" id="SSF51230">
    <property type="entry name" value="Single hybrid motif"/>
    <property type="match status" value="2"/>
</dbReference>
<dbReference type="Pfam" id="PF00364">
    <property type="entry name" value="Biotin_lipoyl"/>
    <property type="match status" value="2"/>
</dbReference>
<feature type="domain" description="Lipoyl-binding" evidence="11">
    <location>
        <begin position="3"/>
        <end position="77"/>
    </location>
</feature>
<evidence type="ECO:0000259" key="12">
    <source>
        <dbReference type="PROSITE" id="PS51826"/>
    </source>
</evidence>
<dbReference type="GO" id="GO:0031405">
    <property type="term" value="F:lipoic acid binding"/>
    <property type="evidence" value="ECO:0007669"/>
    <property type="project" value="TreeGrafter"/>
</dbReference>
<evidence type="ECO:0000256" key="4">
    <source>
        <dbReference type="ARBA" id="ARBA00022737"/>
    </source>
</evidence>
<evidence type="ECO:0000256" key="3">
    <source>
        <dbReference type="ARBA" id="ARBA00022679"/>
    </source>
</evidence>
<dbReference type="Gene3D" id="3.30.559.10">
    <property type="entry name" value="Chloramphenicol acetyltransferase-like domain"/>
    <property type="match status" value="1"/>
</dbReference>
<dbReference type="PROSITE" id="PS00189">
    <property type="entry name" value="LIPOYL"/>
    <property type="match status" value="2"/>
</dbReference>
<feature type="region of interest" description="Disordered" evidence="10">
    <location>
        <begin position="208"/>
        <end position="258"/>
    </location>
</feature>
<dbReference type="InterPro" id="IPR000089">
    <property type="entry name" value="Biotin_lipoyl"/>
</dbReference>
<dbReference type="InterPro" id="IPR050743">
    <property type="entry name" value="2-oxoacid_DH_E2_comp"/>
</dbReference>
<dbReference type="NCBIfam" id="TIGR01348">
    <property type="entry name" value="PDHac_trf_long"/>
    <property type="match status" value="1"/>
</dbReference>
<evidence type="ECO:0000256" key="2">
    <source>
        <dbReference type="ARBA" id="ARBA00011484"/>
    </source>
</evidence>
<keyword evidence="5 9" id="KW-0450">Lipoyl</keyword>
<evidence type="ECO:0000256" key="6">
    <source>
        <dbReference type="ARBA" id="ARBA00023315"/>
    </source>
</evidence>
<organism evidence="13 14">
    <name type="scientific">SAR86 cluster bacterium</name>
    <dbReference type="NCBI Taxonomy" id="2030880"/>
    <lineage>
        <taxon>Bacteria</taxon>
        <taxon>Pseudomonadati</taxon>
        <taxon>Pseudomonadota</taxon>
        <taxon>Gammaproteobacteria</taxon>
        <taxon>SAR86 cluster</taxon>
    </lineage>
</organism>
<evidence type="ECO:0000256" key="1">
    <source>
        <dbReference type="ARBA" id="ARBA00007317"/>
    </source>
</evidence>
<dbReference type="InterPro" id="IPR023213">
    <property type="entry name" value="CAT-like_dom_sf"/>
</dbReference>
<reference evidence="14" key="1">
    <citation type="submission" date="2017-08" db="EMBL/GenBank/DDBJ databases">
        <title>A dynamic microbial community with high functional redundancy inhabits the cold, oxic subseafloor aquifer.</title>
        <authorList>
            <person name="Tully B.J."/>
            <person name="Wheat C.G."/>
            <person name="Glazer B.T."/>
            <person name="Huber J.A."/>
        </authorList>
    </citation>
    <scope>NUCLEOTIDE SEQUENCE [LARGE SCALE GENOMIC DNA]</scope>
</reference>
<dbReference type="Pfam" id="PF00198">
    <property type="entry name" value="2-oxoacid_dh"/>
    <property type="match status" value="1"/>
</dbReference>
<dbReference type="GO" id="GO:0045254">
    <property type="term" value="C:pyruvate dehydrogenase complex"/>
    <property type="evidence" value="ECO:0007669"/>
    <property type="project" value="UniProtKB-UniRule"/>
</dbReference>
<feature type="domain" description="Lipoyl-binding" evidence="11">
    <location>
        <begin position="130"/>
        <end position="204"/>
    </location>
</feature>
<sequence length="559" mass="59409">MSLEKITIPDLGDSADVEVIEVLVSPGDEIQENDSLLVLETDKAAMEIPAASAGVIKEVLVKVGDTVSQGHEIIVLESISAGSDSDDTSKESVNTETNVEAESSSKKVEEVEPPVEEQKNQSVDSTETSVVDIVIPDLGADDAVEVIDVLVSIGDEVNVDDGLLTLETDKAAMDVPAPFSGKITDIKVKVGDKVITGAVIMLAETSADVSAESKQEAKPKQASADVAASSSPVIQAVSPPQQASQQTSQQAIGPKDNSEVYAGPAVRKFARELGVDLTQVAGTGTKSRILKEDVQAFVKTTIQGGGASSSSGAAFALPQIKDIDFSQFGEIEEIEMSKLHQLTSRNMSQNWLTVPHVTQFEEADVTDLEDFRAAQKALAEKKGLKLSPLPFIVKACAQALTEFPQFNVSIHSSGSKLIQKKYVNIGVAVATPAGLMVPVVKDADQKSVWDITAEITELSQKAKDRKLTKEDMAGGCFTVSSLGNIGGAGFTPIVNAPEVAILGVSKTTVKPVWMNNEFVPRKMLPFSLSYDHRAVNGVDGGLFCQYLNQLLSDIRLMVL</sequence>
<feature type="compositionally biased region" description="Low complexity" evidence="10">
    <location>
        <begin position="222"/>
        <end position="251"/>
    </location>
</feature>
<protein>
    <recommendedName>
        <fullName evidence="9">Acetyltransferase component of pyruvate dehydrogenase complex</fullName>
        <ecNumber evidence="9">2.3.1.12</ecNumber>
    </recommendedName>
</protein>
<dbReference type="Proteomes" id="UP000228987">
    <property type="component" value="Unassembled WGS sequence"/>
</dbReference>
<dbReference type="GO" id="GO:0004742">
    <property type="term" value="F:dihydrolipoyllysine-residue acetyltransferase activity"/>
    <property type="evidence" value="ECO:0007669"/>
    <property type="project" value="UniProtKB-UniRule"/>
</dbReference>
<dbReference type="PANTHER" id="PTHR43178:SF2">
    <property type="entry name" value="DIHYDROLIPOYLLYSINE-RESIDUE ACETYLTRANSFERASE COMPONENT OF PYRUVATE DEHYDROGENASE COMPLEX"/>
    <property type="match status" value="1"/>
</dbReference>
<dbReference type="Gene3D" id="2.40.50.100">
    <property type="match status" value="2"/>
</dbReference>
<evidence type="ECO:0000256" key="9">
    <source>
        <dbReference type="RuleBase" id="RU361137"/>
    </source>
</evidence>
<dbReference type="Gene3D" id="4.10.320.10">
    <property type="entry name" value="E3-binding domain"/>
    <property type="match status" value="1"/>
</dbReference>
<evidence type="ECO:0000256" key="10">
    <source>
        <dbReference type="SAM" id="MobiDB-lite"/>
    </source>
</evidence>
<name>A0A2A5CB05_9GAMM</name>
<dbReference type="PANTHER" id="PTHR43178">
    <property type="entry name" value="DIHYDROLIPOAMIDE ACETYLTRANSFERASE COMPONENT OF PYRUVATE DEHYDROGENASE COMPLEX"/>
    <property type="match status" value="1"/>
</dbReference>
<evidence type="ECO:0000256" key="5">
    <source>
        <dbReference type="ARBA" id="ARBA00022823"/>
    </source>
</evidence>
<dbReference type="InterPro" id="IPR011053">
    <property type="entry name" value="Single_hybrid_motif"/>
</dbReference>
<feature type="domain" description="Peripheral subunit-binding (PSBD)" evidence="12">
    <location>
        <begin position="261"/>
        <end position="298"/>
    </location>
</feature>
<dbReference type="InterPro" id="IPR003016">
    <property type="entry name" value="2-oxoA_DH_lipoyl-BS"/>
</dbReference>
<dbReference type="Pfam" id="PF02817">
    <property type="entry name" value="E3_binding"/>
    <property type="match status" value="1"/>
</dbReference>
<dbReference type="GO" id="GO:0006086">
    <property type="term" value="P:pyruvate decarboxylation to acetyl-CoA"/>
    <property type="evidence" value="ECO:0007669"/>
    <property type="project" value="UniProtKB-UniRule"/>
</dbReference>
<dbReference type="PROSITE" id="PS50968">
    <property type="entry name" value="BIOTINYL_LIPOYL"/>
    <property type="match status" value="2"/>
</dbReference>
<feature type="region of interest" description="Disordered" evidence="10">
    <location>
        <begin position="81"/>
        <end position="125"/>
    </location>
</feature>
<evidence type="ECO:0000313" key="13">
    <source>
        <dbReference type="EMBL" id="PCJ40691.1"/>
    </source>
</evidence>
<dbReference type="InterPro" id="IPR006256">
    <property type="entry name" value="AcTrfase_Pyrv_DH_cplx"/>
</dbReference>